<protein>
    <submittedName>
        <fullName evidence="2">Uncharacterized protein K02A2.6-like</fullName>
    </submittedName>
</protein>
<dbReference type="GO" id="GO:0003676">
    <property type="term" value="F:nucleic acid binding"/>
    <property type="evidence" value="ECO:0007669"/>
    <property type="project" value="InterPro"/>
</dbReference>
<name>A0A7D9HGP0_PARCT</name>
<comment type="caution">
    <text evidence="2">The sequence shown here is derived from an EMBL/GenBank/DDBJ whole genome shotgun (WGS) entry which is preliminary data.</text>
</comment>
<evidence type="ECO:0000256" key="1">
    <source>
        <dbReference type="SAM" id="MobiDB-lite"/>
    </source>
</evidence>
<sequence length="160" mass="18642">MEPMTKAIRAAITEHKNWKKELYSFLLNYRATPHSTTKFSPAELLFNRKIKMKLPNPVHQMQDTVKDKQVRENDVKAKERMKANADRVKKMRKSQKCLLIQPQPVKEEWQDSDNMGGDLSDDVADEINQDGEKKYKGGDIHRETGNQPKDTVRIFMNIDN</sequence>
<proteinExistence type="predicted"/>
<dbReference type="PANTHER" id="PTHR37984">
    <property type="entry name" value="PROTEIN CBG26694"/>
    <property type="match status" value="1"/>
</dbReference>
<dbReference type="AlphaFoldDB" id="A0A7D9HGP0"/>
<evidence type="ECO:0000313" key="3">
    <source>
        <dbReference type="Proteomes" id="UP001152795"/>
    </source>
</evidence>
<dbReference type="EMBL" id="CACRXK020000601">
    <property type="protein sequence ID" value="CAB3983331.1"/>
    <property type="molecule type" value="Genomic_DNA"/>
</dbReference>
<dbReference type="Gene3D" id="3.30.420.10">
    <property type="entry name" value="Ribonuclease H-like superfamily/Ribonuclease H"/>
    <property type="match status" value="1"/>
</dbReference>
<accession>A0A7D9HGP0</accession>
<reference evidence="2" key="1">
    <citation type="submission" date="2020-04" db="EMBL/GenBank/DDBJ databases">
        <authorList>
            <person name="Alioto T."/>
            <person name="Alioto T."/>
            <person name="Gomez Garrido J."/>
        </authorList>
    </citation>
    <scope>NUCLEOTIDE SEQUENCE</scope>
    <source>
        <strain evidence="2">A484AB</strain>
    </source>
</reference>
<feature type="compositionally biased region" description="Acidic residues" evidence="1">
    <location>
        <begin position="119"/>
        <end position="129"/>
    </location>
</feature>
<dbReference type="OrthoDB" id="10068564at2759"/>
<feature type="compositionally biased region" description="Basic and acidic residues" evidence="1">
    <location>
        <begin position="130"/>
        <end position="144"/>
    </location>
</feature>
<dbReference type="InterPro" id="IPR050951">
    <property type="entry name" value="Retrovirus_Pol_polyprotein"/>
</dbReference>
<feature type="region of interest" description="Disordered" evidence="1">
    <location>
        <begin position="101"/>
        <end position="148"/>
    </location>
</feature>
<dbReference type="PANTHER" id="PTHR37984:SF5">
    <property type="entry name" value="PROTEIN NYNRIN-LIKE"/>
    <property type="match status" value="1"/>
</dbReference>
<organism evidence="2 3">
    <name type="scientific">Paramuricea clavata</name>
    <name type="common">Red gorgonian</name>
    <name type="synonym">Violescent sea-whip</name>
    <dbReference type="NCBI Taxonomy" id="317549"/>
    <lineage>
        <taxon>Eukaryota</taxon>
        <taxon>Metazoa</taxon>
        <taxon>Cnidaria</taxon>
        <taxon>Anthozoa</taxon>
        <taxon>Octocorallia</taxon>
        <taxon>Malacalcyonacea</taxon>
        <taxon>Plexauridae</taxon>
        <taxon>Paramuricea</taxon>
    </lineage>
</organism>
<gene>
    <name evidence="2" type="ORF">PACLA_8A018615</name>
</gene>
<dbReference type="Proteomes" id="UP001152795">
    <property type="component" value="Unassembled WGS sequence"/>
</dbReference>
<dbReference type="InterPro" id="IPR036397">
    <property type="entry name" value="RNaseH_sf"/>
</dbReference>
<evidence type="ECO:0000313" key="2">
    <source>
        <dbReference type="EMBL" id="CAB3983331.1"/>
    </source>
</evidence>
<keyword evidence="3" id="KW-1185">Reference proteome</keyword>